<dbReference type="GO" id="GO:0008270">
    <property type="term" value="F:zinc ion binding"/>
    <property type="evidence" value="ECO:0007669"/>
    <property type="project" value="UniProtKB-KW"/>
</dbReference>
<dbReference type="VEuPathDB" id="FungiDB:CNF02600"/>
<dbReference type="OrthoDB" id="337581at2759"/>
<proteinExistence type="predicted"/>
<feature type="domain" description="SWIM-type" evidence="3">
    <location>
        <begin position="148"/>
        <end position="191"/>
    </location>
</feature>
<feature type="signal peptide" evidence="2">
    <location>
        <begin position="1"/>
        <end position="21"/>
    </location>
</feature>
<dbReference type="AlphaFoldDB" id="Q5KF89"/>
<dbReference type="GO" id="GO:0000724">
    <property type="term" value="P:double-strand break repair via homologous recombination"/>
    <property type="evidence" value="ECO:0000318"/>
    <property type="project" value="GO_Central"/>
</dbReference>
<dbReference type="KEGG" id="cne:CNF02600"/>
<keyword evidence="1" id="KW-0863">Zinc-finger</keyword>
<dbReference type="InterPro" id="IPR007527">
    <property type="entry name" value="Znf_SWIM"/>
</dbReference>
<name>Q5KF89_CRYD1</name>
<evidence type="ECO:0000256" key="2">
    <source>
        <dbReference type="SAM" id="SignalP"/>
    </source>
</evidence>
<evidence type="ECO:0000256" key="1">
    <source>
        <dbReference type="PROSITE-ProRule" id="PRU00325"/>
    </source>
</evidence>
<dbReference type="GO" id="GO:0097196">
    <property type="term" value="C:Shu complex"/>
    <property type="evidence" value="ECO:0000318"/>
    <property type="project" value="GO_Central"/>
</dbReference>
<feature type="chain" id="PRO_5006744934" description="SWIM-type domain-containing protein" evidence="2">
    <location>
        <begin position="22"/>
        <end position="210"/>
    </location>
</feature>
<dbReference type="STRING" id="214684.Q5KF89"/>
<accession>Q5KF89</accession>
<reference evidence="4 5" key="1">
    <citation type="journal article" date="2005" name="Science">
        <title>The genome of the basidiomycetous yeast and human pathogen Cryptococcus neoformans.</title>
        <authorList>
            <person name="Loftus B.J."/>
            <person name="Fung E."/>
            <person name="Roncaglia P."/>
            <person name="Rowley D."/>
            <person name="Amedeo P."/>
            <person name="Bruno D."/>
            <person name="Vamathevan J."/>
            <person name="Miranda M."/>
            <person name="Anderson I.J."/>
            <person name="Fraser J.A."/>
            <person name="Allen J.E."/>
            <person name="Bosdet I.E."/>
            <person name="Brent M.R."/>
            <person name="Chiu R."/>
            <person name="Doering T.L."/>
            <person name="Donlin M.J."/>
            <person name="D'Souza C.A."/>
            <person name="Fox D.S."/>
            <person name="Grinberg V."/>
            <person name="Fu J."/>
            <person name="Fukushima M."/>
            <person name="Haas B.J."/>
            <person name="Huang J.C."/>
            <person name="Janbon G."/>
            <person name="Jones S.J."/>
            <person name="Koo H.L."/>
            <person name="Krzywinski M.I."/>
            <person name="Kwon-Chung J.K."/>
            <person name="Lengeler K.B."/>
            <person name="Maiti R."/>
            <person name="Marra M.A."/>
            <person name="Marra R.E."/>
            <person name="Mathewson C.A."/>
            <person name="Mitchell T.G."/>
            <person name="Pertea M."/>
            <person name="Riggs F.R."/>
            <person name="Salzberg S.L."/>
            <person name="Schein J.E."/>
            <person name="Shvartsbeyn A."/>
            <person name="Shin H."/>
            <person name="Shumway M."/>
            <person name="Specht C.A."/>
            <person name="Suh B.B."/>
            <person name="Tenney A."/>
            <person name="Utterback T.R."/>
            <person name="Wickes B.L."/>
            <person name="Wortman J.R."/>
            <person name="Wye N.H."/>
            <person name="Kronstad J.W."/>
            <person name="Lodge J.K."/>
            <person name="Heitman J."/>
            <person name="Davis R.W."/>
            <person name="Fraser C.M."/>
            <person name="Hyman R.W."/>
        </authorList>
    </citation>
    <scope>NUCLEOTIDE SEQUENCE [LARGE SCALE GENOMIC DNA]</scope>
    <source>
        <strain evidence="5">JEC21 / ATCC MYA-565</strain>
    </source>
</reference>
<evidence type="ECO:0000259" key="3">
    <source>
        <dbReference type="PROSITE" id="PS50966"/>
    </source>
</evidence>
<dbReference type="PROSITE" id="PS50966">
    <property type="entry name" value="ZF_SWIM"/>
    <property type="match status" value="1"/>
</dbReference>
<sequence length="210" mass="22933">MITMSSSVPEFLLLSATLLDALPSSSPIDDTLLLQLHIVFGPMLMSALQLIDRREVVRVILPTGRHVYQVASSAGKSYTLYINTPDSSIHEKTSLVNEPEPGEASENVQLNQLPSDPFAVSSDISGWQRDQSKRSEISISESEESRRRRIHASGKELQRMYCPCAGFSYNSLSGGQNVLCKHLLAVVIARKTSTWVEGSVGMEGVAAIVT</sequence>
<dbReference type="InParanoid" id="Q5KF89"/>
<dbReference type="PANTHER" id="PTHR28498">
    <property type="entry name" value="ZINC FINGER SWIM DOMAIN-CONTAINING PROTEIN 7"/>
    <property type="match status" value="1"/>
</dbReference>
<dbReference type="HOGENOM" id="CLU_204768_0_0_1"/>
<dbReference type="Proteomes" id="UP000002149">
    <property type="component" value="Chromosome 6"/>
</dbReference>
<dbReference type="GeneID" id="3258072"/>
<keyword evidence="1" id="KW-0862">Zinc</keyword>
<organism evidence="4 5">
    <name type="scientific">Cryptococcus deneoformans (strain JEC21 / ATCC MYA-565)</name>
    <name type="common">Cryptococcus neoformans var. neoformans serotype D</name>
    <dbReference type="NCBI Taxonomy" id="214684"/>
    <lineage>
        <taxon>Eukaryota</taxon>
        <taxon>Fungi</taxon>
        <taxon>Dikarya</taxon>
        <taxon>Basidiomycota</taxon>
        <taxon>Agaricomycotina</taxon>
        <taxon>Tremellomycetes</taxon>
        <taxon>Tremellales</taxon>
        <taxon>Cryptococcaceae</taxon>
        <taxon>Cryptococcus</taxon>
        <taxon>Cryptococcus neoformans species complex</taxon>
    </lineage>
</organism>
<dbReference type="PANTHER" id="PTHR28498:SF1">
    <property type="entry name" value="ZINC FINGER SWIM DOMAIN-CONTAINING PROTEIN 7"/>
    <property type="match status" value="1"/>
</dbReference>
<dbReference type="PaxDb" id="214684-Q5KF89"/>
<keyword evidence="1" id="KW-0479">Metal-binding</keyword>
<dbReference type="RefSeq" id="XP_024513036.1">
    <property type="nucleotide sequence ID" value="XM_024657406.1"/>
</dbReference>
<protein>
    <recommendedName>
        <fullName evidence="3">SWIM-type domain-containing protein</fullName>
    </recommendedName>
</protein>
<keyword evidence="5" id="KW-1185">Reference proteome</keyword>
<evidence type="ECO:0000313" key="5">
    <source>
        <dbReference type="Proteomes" id="UP000002149"/>
    </source>
</evidence>
<dbReference type="EMBL" id="AE017346">
    <property type="protein sequence ID" value="AAW44044.2"/>
    <property type="molecule type" value="Genomic_DNA"/>
</dbReference>
<evidence type="ECO:0000313" key="4">
    <source>
        <dbReference type="EMBL" id="AAW44044.2"/>
    </source>
</evidence>
<gene>
    <name evidence="4" type="ordered locus">CNF02600</name>
</gene>
<keyword evidence="2" id="KW-0732">Signal</keyword>